<accession>A0A2N1NIG3</accession>
<dbReference type="Gene3D" id="1.10.10.1010">
    <property type="entry name" value="Intein homing endonuclease, domain IV"/>
    <property type="match status" value="7"/>
</dbReference>
<evidence type="ECO:0000313" key="4">
    <source>
        <dbReference type="Proteomes" id="UP000233469"/>
    </source>
</evidence>
<dbReference type="PANTHER" id="PTHR23257:SF963">
    <property type="entry name" value="AT08303P"/>
    <property type="match status" value="1"/>
</dbReference>
<gene>
    <name evidence="3" type="ORF">RhiirC2_775718</name>
</gene>
<proteinExistence type="predicted"/>
<reference evidence="3 4" key="2">
    <citation type="submission" date="2017-10" db="EMBL/GenBank/DDBJ databases">
        <title>Extensive intraspecific genome diversity in a model arbuscular mycorrhizal fungus.</title>
        <authorList>
            <person name="Chen E.C.H."/>
            <person name="Morin E."/>
            <person name="Baudet D."/>
            <person name="Noel J."/>
            <person name="Ndikumana S."/>
            <person name="Charron P."/>
            <person name="St-Onge C."/>
            <person name="Giorgi J."/>
            <person name="Grigoriev I.V."/>
            <person name="Roux C."/>
            <person name="Martin F.M."/>
            <person name="Corradi N."/>
        </authorList>
    </citation>
    <scope>NUCLEOTIDE SEQUENCE [LARGE SCALE GENOMIC DNA]</scope>
    <source>
        <strain evidence="3 4">C2</strain>
    </source>
</reference>
<comment type="caution">
    <text evidence="3">The sequence shown here is derived from an EMBL/GenBank/DDBJ whole genome shotgun (WGS) entry which is preliminary data.</text>
</comment>
<dbReference type="VEuPathDB" id="FungiDB:RhiirFUN_026109"/>
<dbReference type="InterPro" id="IPR011009">
    <property type="entry name" value="Kinase-like_dom_sf"/>
</dbReference>
<evidence type="ECO:0000256" key="1">
    <source>
        <dbReference type="SAM" id="MobiDB-lite"/>
    </source>
</evidence>
<dbReference type="GO" id="GO:0005737">
    <property type="term" value="C:cytoplasm"/>
    <property type="evidence" value="ECO:0007669"/>
    <property type="project" value="TreeGrafter"/>
</dbReference>
<name>A0A2N1NIG3_9GLOM</name>
<dbReference type="Proteomes" id="UP000233469">
    <property type="component" value="Unassembled WGS sequence"/>
</dbReference>
<reference evidence="3 4" key="1">
    <citation type="submission" date="2016-04" db="EMBL/GenBank/DDBJ databases">
        <title>Genome analyses suggest a sexual origin of heterokaryosis in a supposedly ancient asexual fungus.</title>
        <authorList>
            <person name="Ropars J."/>
            <person name="Sedzielewska K."/>
            <person name="Noel J."/>
            <person name="Charron P."/>
            <person name="Farinelli L."/>
            <person name="Marton T."/>
            <person name="Kruger M."/>
            <person name="Pelin A."/>
            <person name="Brachmann A."/>
            <person name="Corradi N."/>
        </authorList>
    </citation>
    <scope>NUCLEOTIDE SEQUENCE [LARGE SCALE GENOMIC DNA]</scope>
    <source>
        <strain evidence="3 4">C2</strain>
    </source>
</reference>
<dbReference type="GO" id="GO:0005524">
    <property type="term" value="F:ATP binding"/>
    <property type="evidence" value="ECO:0007669"/>
    <property type="project" value="InterPro"/>
</dbReference>
<sequence length="1288" mass="152595">MDSFIKSVKKLIKSCDCDYKCNARRFKQNFKNWTSGNYHINKLIQNTQLTDHNHYMCQALEWIPYDRLYDILYVDKIKTCRAKWIDGCINKWDDENQSWKRVDQNMFVFLKILNNPSSITLEFINEIAISHKVYGITQDPETKNYMVVLNDICEKCNKVCNSIHFQRNFKNWTSGNHHIDKFIQDIQLSEQVENALEWIPYDRLDIYFAKDDEINKVYRAIWIDGCINKWDDENQNLKRKDQSMFIILKILNNPASVALKFINKISIPHKVYGITQDPETKNYMVVLNDICEKCNEVCNSIHFQRNFKNWTSGNNDIDKFIQDTQLSEHTSYYQVKNALEWVPYDKLDTYIVEDDEIDKVYRANWIDGCIQYWNNKNQNWKRKDQNMFVILKILNNLTSITLEFINKIAVPHKVYGITQNPETKNYMFQRNFKNWTSGNNDIDELVKDTQLLEHTYWIQNALEWIPYDRLYDFDYITDDDEFGKVCRAKWIDGYINKWNDENQNWERKDQNMLVFLKIINNPANITLEFINKIAIPYKVYGITQDPKTKNYMVVLNVKCKKCSAMCNSIHLHQNFKNWTSGNNDIDKFIQDTQLQIHKDSKISYAVEWIPYDRIDIYIAEDDEINKVYKANWIDGCIWYWNNENQNWRRKNQNMFITLKILNNPAGITTELNKIAISHKVYGITQDPETKNYMVVLNYICEKCNKVCSSIHFQRNFKNWTSGNYHIDKFIQDTQLSVHEDSEIPHTLEWISYDRFYDILYVDKISRVKWIDGYINKWDDENQNWERKDQNIFVFLKILNNPASITLEFINKIAVPHKVYGITQDPKTKNYMIVLNDICEKCNEVCNSIHFQRNFKNWTSGNNDIDEFIQDTQLQVHHNDSKISYVVEWIPYDRFYDIIYIAKGGFGKVYRAKWIDGYIDKWDDYNQNWERKDQNMVVALKNLNNSKNITLEFMNEITLHHKVNLYKRFIKFYGITQDPKSENYIMVLDYAENGSLRNYLDTSYNKLSWSDKINYLYSIAHGLKDIHEIELIHRDLHIGNILRLKNLTCITDFGFCKPADYNASENAKNKIYNILPYIAPEILHGQNYTKAADIYSFGIIMYEVISGLPPYYDLGHDIKCLDANPLNRPNAEEIKKTLSQWLRESSDLLRISNYTSLQKQIKEADEINNSSSNSSILTSNLGTSYKTHSEAIYTSRLLDFNNLPGPKNSDDYYEDNDNIISIKFSETLQIDDLQLKIIFPEPNNSDDSYEKNDDIISMNSSESLQIDISQMSINKDDQNSKSKGEEKII</sequence>
<dbReference type="VEuPathDB" id="FungiDB:FUN_001967"/>
<evidence type="ECO:0000313" key="3">
    <source>
        <dbReference type="EMBL" id="PKK73676.1"/>
    </source>
</evidence>
<feature type="region of interest" description="Disordered" evidence="1">
    <location>
        <begin position="1267"/>
        <end position="1288"/>
    </location>
</feature>
<dbReference type="PROSITE" id="PS50011">
    <property type="entry name" value="PROTEIN_KINASE_DOM"/>
    <property type="match status" value="1"/>
</dbReference>
<feature type="domain" description="Protein kinase" evidence="2">
    <location>
        <begin position="894"/>
        <end position="1161"/>
    </location>
</feature>
<evidence type="ECO:0000259" key="2">
    <source>
        <dbReference type="PROSITE" id="PS50011"/>
    </source>
</evidence>
<dbReference type="GO" id="GO:0007165">
    <property type="term" value="P:signal transduction"/>
    <property type="evidence" value="ECO:0007669"/>
    <property type="project" value="TreeGrafter"/>
</dbReference>
<feature type="compositionally biased region" description="Basic and acidic residues" evidence="1">
    <location>
        <begin position="1273"/>
        <end position="1288"/>
    </location>
</feature>
<dbReference type="SUPFAM" id="SSF56112">
    <property type="entry name" value="Protein kinase-like (PK-like)"/>
    <property type="match status" value="1"/>
</dbReference>
<dbReference type="InterPro" id="IPR001245">
    <property type="entry name" value="Ser-Thr/Tyr_kinase_cat_dom"/>
</dbReference>
<dbReference type="InterPro" id="IPR000719">
    <property type="entry name" value="Prot_kinase_dom"/>
</dbReference>
<dbReference type="EMBL" id="LLXL01000353">
    <property type="protein sequence ID" value="PKK73676.1"/>
    <property type="molecule type" value="Genomic_DNA"/>
</dbReference>
<protein>
    <recommendedName>
        <fullName evidence="2">Protein kinase domain-containing protein</fullName>
    </recommendedName>
</protein>
<dbReference type="PANTHER" id="PTHR23257">
    <property type="entry name" value="SERINE-THREONINE PROTEIN KINASE"/>
    <property type="match status" value="1"/>
</dbReference>
<dbReference type="GO" id="GO:0004672">
    <property type="term" value="F:protein kinase activity"/>
    <property type="evidence" value="ECO:0007669"/>
    <property type="project" value="InterPro"/>
</dbReference>
<dbReference type="Gene3D" id="1.10.510.10">
    <property type="entry name" value="Transferase(Phosphotransferase) domain 1"/>
    <property type="match status" value="1"/>
</dbReference>
<organism evidence="3 4">
    <name type="scientific">Rhizophagus irregularis</name>
    <dbReference type="NCBI Taxonomy" id="588596"/>
    <lineage>
        <taxon>Eukaryota</taxon>
        <taxon>Fungi</taxon>
        <taxon>Fungi incertae sedis</taxon>
        <taxon>Mucoromycota</taxon>
        <taxon>Glomeromycotina</taxon>
        <taxon>Glomeromycetes</taxon>
        <taxon>Glomerales</taxon>
        <taxon>Glomeraceae</taxon>
        <taxon>Rhizophagus</taxon>
    </lineage>
</organism>
<dbReference type="VEuPathDB" id="FungiDB:RhiirA1_469015"/>
<dbReference type="CDD" id="cd00180">
    <property type="entry name" value="PKc"/>
    <property type="match status" value="1"/>
</dbReference>
<dbReference type="InterPro" id="IPR050167">
    <property type="entry name" value="Ser_Thr_protein_kinase"/>
</dbReference>
<dbReference type="Pfam" id="PF07714">
    <property type="entry name" value="PK_Tyr_Ser-Thr"/>
    <property type="match status" value="1"/>
</dbReference>